<evidence type="ECO:0000313" key="3">
    <source>
        <dbReference type="Proteomes" id="UP000441523"/>
    </source>
</evidence>
<protein>
    <submittedName>
        <fullName evidence="2">Uncharacterized protein</fullName>
    </submittedName>
</protein>
<evidence type="ECO:0000313" key="2">
    <source>
        <dbReference type="EMBL" id="KAB1069963.1"/>
    </source>
</evidence>
<keyword evidence="3" id="KW-1185">Reference proteome</keyword>
<organism evidence="2 3">
    <name type="scientific">Methylobacterium planeticum</name>
    <dbReference type="NCBI Taxonomy" id="2615211"/>
    <lineage>
        <taxon>Bacteria</taxon>
        <taxon>Pseudomonadati</taxon>
        <taxon>Pseudomonadota</taxon>
        <taxon>Alphaproteobacteria</taxon>
        <taxon>Hyphomicrobiales</taxon>
        <taxon>Methylobacteriaceae</taxon>
        <taxon>Methylobacterium</taxon>
    </lineage>
</organism>
<dbReference type="EMBL" id="VZZJ01000034">
    <property type="protein sequence ID" value="KAB1069963.1"/>
    <property type="molecule type" value="Genomic_DNA"/>
</dbReference>
<proteinExistence type="predicted"/>
<accession>A0A6N6MHY0</accession>
<name>A0A6N6MHY0_9HYPH</name>
<reference evidence="2 3" key="1">
    <citation type="submission" date="2019-09" db="EMBL/GenBank/DDBJ databases">
        <title>YIM 132548 draft genome.</title>
        <authorList>
            <person name="Jiang L."/>
        </authorList>
    </citation>
    <scope>NUCLEOTIDE SEQUENCE [LARGE SCALE GENOMIC DNA]</scope>
    <source>
        <strain evidence="2 3">YIM 132548</strain>
    </source>
</reference>
<dbReference type="AlphaFoldDB" id="A0A6N6MHY0"/>
<gene>
    <name evidence="2" type="ORF">F6X51_24315</name>
</gene>
<sequence>MRSSKPDQCEVKIDGAWRTANLSEAHGVYRSAPKRCPACHGLVMVHGAYASDRRLSLAHRKGHSGCPLMPKKFSGTPSPHPDALA</sequence>
<dbReference type="Proteomes" id="UP000441523">
    <property type="component" value="Unassembled WGS sequence"/>
</dbReference>
<feature type="region of interest" description="Disordered" evidence="1">
    <location>
        <begin position="66"/>
        <end position="85"/>
    </location>
</feature>
<evidence type="ECO:0000256" key="1">
    <source>
        <dbReference type="SAM" id="MobiDB-lite"/>
    </source>
</evidence>
<dbReference type="RefSeq" id="WP_150966345.1">
    <property type="nucleotide sequence ID" value="NZ_VZZJ01000034.1"/>
</dbReference>
<comment type="caution">
    <text evidence="2">The sequence shown here is derived from an EMBL/GenBank/DDBJ whole genome shotgun (WGS) entry which is preliminary data.</text>
</comment>